<dbReference type="Gene3D" id="3.40.390.10">
    <property type="entry name" value="Collagenase (Catalytic Domain)"/>
    <property type="match status" value="1"/>
</dbReference>
<organism evidence="2 3">
    <name type="scientific">Podospora bellae-mahoneyi</name>
    <dbReference type="NCBI Taxonomy" id="2093777"/>
    <lineage>
        <taxon>Eukaryota</taxon>
        <taxon>Fungi</taxon>
        <taxon>Dikarya</taxon>
        <taxon>Ascomycota</taxon>
        <taxon>Pezizomycotina</taxon>
        <taxon>Sordariomycetes</taxon>
        <taxon>Sordariomycetidae</taxon>
        <taxon>Sordariales</taxon>
        <taxon>Podosporaceae</taxon>
        <taxon>Podospora</taxon>
    </lineage>
</organism>
<gene>
    <name evidence="2" type="ORF">QC761_510780</name>
</gene>
<keyword evidence="3" id="KW-1185">Reference proteome</keyword>
<evidence type="ECO:0000256" key="1">
    <source>
        <dbReference type="SAM" id="MobiDB-lite"/>
    </source>
</evidence>
<dbReference type="InterPro" id="IPR024079">
    <property type="entry name" value="MetalloPept_cat_dom_sf"/>
</dbReference>
<feature type="compositionally biased region" description="Low complexity" evidence="1">
    <location>
        <begin position="175"/>
        <end position="190"/>
    </location>
</feature>
<dbReference type="EMBL" id="JAFFGZ010000007">
    <property type="protein sequence ID" value="KAK4642679.1"/>
    <property type="molecule type" value="Genomic_DNA"/>
</dbReference>
<dbReference type="RefSeq" id="XP_062731655.1">
    <property type="nucleotide sequence ID" value="XM_062880254.1"/>
</dbReference>
<proteinExistence type="predicted"/>
<evidence type="ECO:0000313" key="2">
    <source>
        <dbReference type="EMBL" id="KAK4642679.1"/>
    </source>
</evidence>
<evidence type="ECO:0000313" key="3">
    <source>
        <dbReference type="Proteomes" id="UP001322138"/>
    </source>
</evidence>
<reference evidence="2 3" key="1">
    <citation type="journal article" date="2023" name="bioRxiv">
        <title>High-quality genome assemblies of four members of thePodospora anserinaspecies complex.</title>
        <authorList>
            <person name="Ament-Velasquez S.L."/>
            <person name="Vogan A.A."/>
            <person name="Wallerman O."/>
            <person name="Hartmann F."/>
            <person name="Gautier V."/>
            <person name="Silar P."/>
            <person name="Giraud T."/>
            <person name="Johannesson H."/>
        </authorList>
    </citation>
    <scope>NUCLEOTIDE SEQUENCE [LARGE SCALE GENOMIC DNA]</scope>
    <source>
        <strain evidence="2 3">CBS 112042</strain>
    </source>
</reference>
<dbReference type="GeneID" id="87899736"/>
<dbReference type="SUPFAM" id="SSF55486">
    <property type="entry name" value="Metalloproteases ('zincins'), catalytic domain"/>
    <property type="match status" value="1"/>
</dbReference>
<name>A0ABR0FFW2_9PEZI</name>
<protein>
    <submittedName>
        <fullName evidence="2">Uncharacterized protein</fullName>
    </submittedName>
</protein>
<accession>A0ABR0FFW2</accession>
<dbReference type="Proteomes" id="UP001322138">
    <property type="component" value="Unassembled WGS sequence"/>
</dbReference>
<sequence>MVEEAAREWECCVNLRFEFGHPEWNSDVRISFHPIHARHGIGSSWSDFGTDALTSSYACNMYLDVQYRALTRGTVLHEFGHLPAFDHDHQSPKSIIKGTRRLSPWNSDTERPAFWKTTTFTPFKALILNVQLLIQQSHDVRYSCEVDAELADVPQAYCSFRIGQIFRRSPVPIRTTSPTNTTTTASSTTSRMGSVLPVRSHTQPTV</sequence>
<feature type="region of interest" description="Disordered" evidence="1">
    <location>
        <begin position="171"/>
        <end position="206"/>
    </location>
</feature>
<comment type="caution">
    <text evidence="2">The sequence shown here is derived from an EMBL/GenBank/DDBJ whole genome shotgun (WGS) entry which is preliminary data.</text>
</comment>